<dbReference type="Pfam" id="PF04186">
    <property type="entry name" value="FxsA"/>
    <property type="match status" value="1"/>
</dbReference>
<accession>A0A841RFH1</accession>
<gene>
    <name evidence="2" type="ORF">HNR50_004039</name>
</gene>
<comment type="caution">
    <text evidence="2">The sequence shown here is derived from an EMBL/GenBank/DDBJ whole genome shotgun (WGS) entry which is preliminary data.</text>
</comment>
<evidence type="ECO:0000313" key="2">
    <source>
        <dbReference type="EMBL" id="MBB6482346.1"/>
    </source>
</evidence>
<feature type="transmembrane region" description="Helical" evidence="1">
    <location>
        <begin position="95"/>
        <end position="118"/>
    </location>
</feature>
<organism evidence="2 3">
    <name type="scientific">Spirochaeta isovalerica</name>
    <dbReference type="NCBI Taxonomy" id="150"/>
    <lineage>
        <taxon>Bacteria</taxon>
        <taxon>Pseudomonadati</taxon>
        <taxon>Spirochaetota</taxon>
        <taxon>Spirochaetia</taxon>
        <taxon>Spirochaetales</taxon>
        <taxon>Spirochaetaceae</taxon>
        <taxon>Spirochaeta</taxon>
    </lineage>
</organism>
<dbReference type="NCBIfam" id="NF008528">
    <property type="entry name" value="PRK11463.1-2"/>
    <property type="match status" value="1"/>
</dbReference>
<proteinExistence type="predicted"/>
<evidence type="ECO:0000256" key="1">
    <source>
        <dbReference type="SAM" id="Phobius"/>
    </source>
</evidence>
<feature type="transmembrane region" description="Helical" evidence="1">
    <location>
        <begin position="47"/>
        <end position="68"/>
    </location>
</feature>
<dbReference type="AlphaFoldDB" id="A0A841RFH1"/>
<sequence length="146" mass="16258">MLSVQYILSLFKDTKAVQILFFLMGAAIIQIVDLILTLFLTHLFGDFLILALISCLSLAGLFFSYLSVSNRISKINESCLDGCFPETLFHKLSGAFLAALLLFMPGFVSSIIGFFILLPPLSVPAGKYLSVKSDTDWHTVYEYMKI</sequence>
<dbReference type="InterPro" id="IPR007313">
    <property type="entry name" value="FxsA"/>
</dbReference>
<dbReference type="RefSeq" id="WP_184748583.1">
    <property type="nucleotide sequence ID" value="NZ_JACHGJ010000011.1"/>
</dbReference>
<name>A0A841RFH1_9SPIO</name>
<evidence type="ECO:0000313" key="3">
    <source>
        <dbReference type="Proteomes" id="UP000587760"/>
    </source>
</evidence>
<protein>
    <submittedName>
        <fullName evidence="2">UPF0716 family protein affecting phage T7 exclusion</fullName>
    </submittedName>
</protein>
<keyword evidence="1" id="KW-0812">Transmembrane</keyword>
<dbReference type="EMBL" id="JACHGJ010000011">
    <property type="protein sequence ID" value="MBB6482346.1"/>
    <property type="molecule type" value="Genomic_DNA"/>
</dbReference>
<keyword evidence="1" id="KW-0472">Membrane</keyword>
<dbReference type="GO" id="GO:0016020">
    <property type="term" value="C:membrane"/>
    <property type="evidence" value="ECO:0007669"/>
    <property type="project" value="InterPro"/>
</dbReference>
<keyword evidence="1" id="KW-1133">Transmembrane helix</keyword>
<reference evidence="2 3" key="1">
    <citation type="submission" date="2020-08" db="EMBL/GenBank/DDBJ databases">
        <title>Genomic Encyclopedia of Type Strains, Phase IV (KMG-IV): sequencing the most valuable type-strain genomes for metagenomic binning, comparative biology and taxonomic classification.</title>
        <authorList>
            <person name="Goeker M."/>
        </authorList>
    </citation>
    <scope>NUCLEOTIDE SEQUENCE [LARGE SCALE GENOMIC DNA]</scope>
    <source>
        <strain evidence="2 3">DSM 2461</strain>
    </source>
</reference>
<feature type="transmembrane region" description="Helical" evidence="1">
    <location>
        <begin position="20"/>
        <end position="41"/>
    </location>
</feature>
<dbReference type="Proteomes" id="UP000587760">
    <property type="component" value="Unassembled WGS sequence"/>
</dbReference>
<keyword evidence="3" id="KW-1185">Reference proteome</keyword>